<comment type="caution">
    <text evidence="5">The sequence shown here is derived from an EMBL/GenBank/DDBJ whole genome shotgun (WGS) entry which is preliminary data.</text>
</comment>
<dbReference type="GO" id="GO:0043657">
    <property type="term" value="C:host cell"/>
    <property type="evidence" value="ECO:0007669"/>
    <property type="project" value="UniProtKB-SubCell"/>
</dbReference>
<organism evidence="5 7">
    <name type="scientific">Rhizophagus clarus</name>
    <dbReference type="NCBI Taxonomy" id="94130"/>
    <lineage>
        <taxon>Eukaryota</taxon>
        <taxon>Fungi</taxon>
        <taxon>Fungi incertae sedis</taxon>
        <taxon>Mucoromycota</taxon>
        <taxon>Glomeromycotina</taxon>
        <taxon>Glomeromycetes</taxon>
        <taxon>Glomerales</taxon>
        <taxon>Glomeraceae</taxon>
        <taxon>Rhizophagus</taxon>
    </lineage>
</organism>
<accession>A0A2Z6RRZ0</accession>
<dbReference type="AlphaFoldDB" id="A0A2Z6RRZ0"/>
<reference evidence="5 7" key="1">
    <citation type="submission" date="2017-11" db="EMBL/GenBank/DDBJ databases">
        <title>The genome of Rhizophagus clarus HR1 reveals common genetic basis of auxotrophy among arbuscular mycorrhizal fungi.</title>
        <authorList>
            <person name="Kobayashi Y."/>
        </authorList>
    </citation>
    <scope>NUCLEOTIDE SEQUENCE [LARGE SCALE GENOMIC DNA]</scope>
    <source>
        <strain evidence="5 7">HR1</strain>
    </source>
</reference>
<evidence type="ECO:0000256" key="3">
    <source>
        <dbReference type="ARBA" id="ARBA00022525"/>
    </source>
</evidence>
<evidence type="ECO:0000313" key="5">
    <source>
        <dbReference type="EMBL" id="GBC05021.1"/>
    </source>
</evidence>
<keyword evidence="7" id="KW-1185">Reference proteome</keyword>
<reference evidence="6" key="2">
    <citation type="submission" date="2019-10" db="EMBL/GenBank/DDBJ databases">
        <title>Conservation and host-specific expression of non-tandemly repeated heterogenous ribosome RNA gene in arbuscular mycorrhizal fungi.</title>
        <authorList>
            <person name="Maeda T."/>
            <person name="Kobayashi Y."/>
            <person name="Nakagawa T."/>
            <person name="Ezawa T."/>
            <person name="Yamaguchi K."/>
            <person name="Bino T."/>
            <person name="Nishimoto Y."/>
            <person name="Shigenobu S."/>
            <person name="Kawaguchi M."/>
        </authorList>
    </citation>
    <scope>NUCLEOTIDE SEQUENCE</scope>
    <source>
        <strain evidence="6">HR1</strain>
    </source>
</reference>
<dbReference type="InterPro" id="IPR045379">
    <property type="entry name" value="Crinkler_N"/>
</dbReference>
<evidence type="ECO:0000313" key="7">
    <source>
        <dbReference type="Proteomes" id="UP000247702"/>
    </source>
</evidence>
<feature type="domain" description="Crinkler effector protein N-terminal" evidence="4">
    <location>
        <begin position="3"/>
        <end position="121"/>
    </location>
</feature>
<comment type="subcellular location">
    <subcellularLocation>
        <location evidence="1">Host cell</location>
    </subcellularLocation>
    <subcellularLocation>
        <location evidence="2">Secreted</location>
    </subcellularLocation>
</comment>
<dbReference type="GO" id="GO:0005576">
    <property type="term" value="C:extracellular region"/>
    <property type="evidence" value="ECO:0007669"/>
    <property type="project" value="UniProtKB-SubCell"/>
</dbReference>
<gene>
    <name evidence="6" type="ORF">RCL2_000940300</name>
    <name evidence="5" type="ORF">RclHR1_00060034</name>
</gene>
<protein>
    <submittedName>
        <fullName evidence="6">Crinkler (CRN) family protein, putative</fullName>
    </submittedName>
</protein>
<dbReference type="Pfam" id="PF20147">
    <property type="entry name" value="Crinkler"/>
    <property type="match status" value="1"/>
</dbReference>
<dbReference type="EMBL" id="BEXD01003981">
    <property type="protein sequence ID" value="GBC05021.1"/>
    <property type="molecule type" value="Genomic_DNA"/>
</dbReference>
<dbReference type="EMBL" id="BLAL01000059">
    <property type="protein sequence ID" value="GES82178.1"/>
    <property type="molecule type" value="Genomic_DNA"/>
</dbReference>
<evidence type="ECO:0000256" key="2">
    <source>
        <dbReference type="ARBA" id="ARBA00004613"/>
    </source>
</evidence>
<evidence type="ECO:0000256" key="1">
    <source>
        <dbReference type="ARBA" id="ARBA00004340"/>
    </source>
</evidence>
<dbReference type="Proteomes" id="UP000247702">
    <property type="component" value="Unassembled WGS sequence"/>
</dbReference>
<name>A0A2Z6RRZ0_9GLOM</name>
<sequence length="384" mass="43559">MDLSLNCLFLGETSFNDVFTVEIREENIVDNGTVAFKNLAIAHLKFLIWDQRKKMLGIDDPSIMKLWKVNITEKEGHKLEYLKEDNIKQMFNGEFLKSHRTLESYFPTDQGLVAENIHIIAHASDYPNKRPGLDFNEIPLDLNRPPTQLLFSSGLSWAYQESPEMEKVLKGRVRELYNVYKVNKRDKITTPIFLMTAGGGCGKSRNATEFPKVLNKIFANDPELEPCLQEALTFNVSFENDTRIDTSMETNANSVIAKRMFYQIQSSGLQWTEIRDDTGQSPTILNILKRCAKQKNVELKKLAVILIVDGMQNALINDDDGNIQNSLFNSLMTEISILVTNNESPLVIACCTSSLSGIFIKAFNSPQYLISLPIRTSLDPPKFF</sequence>
<evidence type="ECO:0000259" key="4">
    <source>
        <dbReference type="Pfam" id="PF20147"/>
    </source>
</evidence>
<dbReference type="Proteomes" id="UP000615446">
    <property type="component" value="Unassembled WGS sequence"/>
</dbReference>
<proteinExistence type="predicted"/>
<dbReference type="OrthoDB" id="2440738at2759"/>
<keyword evidence="3" id="KW-0964">Secreted</keyword>
<evidence type="ECO:0000313" key="6">
    <source>
        <dbReference type="EMBL" id="GES82178.1"/>
    </source>
</evidence>